<feature type="domain" description="Chromo" evidence="2">
    <location>
        <begin position="174"/>
        <end position="204"/>
    </location>
</feature>
<dbReference type="Pfam" id="PF24626">
    <property type="entry name" value="SH3_Tf2-1"/>
    <property type="match status" value="1"/>
</dbReference>
<evidence type="ECO:0000313" key="4">
    <source>
        <dbReference type="Proteomes" id="UP000237271"/>
    </source>
</evidence>
<sequence>MTPFEVDTGRKVSNLLSERMKELVYSESDGILAEFAKNFARERQEDVEQAQENLKHAQERQKEYYDRKRRQVVFKEGDLVLLDTKNLPLKTVNKNTELKKAKLAAKKVGPFVIERMINDNVAKLILPATMKRLNPTFNVELLSHYLTNRTDFPNRPIPKAAPIILDGETGEELYIIQKLLKRRTRRRKHEWLVKWHGLPEHEAT</sequence>
<dbReference type="Proteomes" id="UP000237271">
    <property type="component" value="Unassembled WGS sequence"/>
</dbReference>
<keyword evidence="4" id="KW-1185">Reference proteome</keyword>
<evidence type="ECO:0000259" key="2">
    <source>
        <dbReference type="PROSITE" id="PS50013"/>
    </source>
</evidence>
<name>A0A2P4YUM2_9STRA</name>
<dbReference type="AlphaFoldDB" id="A0A2P4YUM2"/>
<comment type="caution">
    <text evidence="3">The sequence shown here is derived from an EMBL/GenBank/DDBJ whole genome shotgun (WGS) entry which is preliminary data.</text>
</comment>
<dbReference type="InterPro" id="IPR056924">
    <property type="entry name" value="SH3_Tf2-1"/>
</dbReference>
<reference evidence="3 4" key="1">
    <citation type="journal article" date="2017" name="Genome Biol. Evol.">
        <title>Phytophthora megakarya and P. palmivora, closely related causal agents of cacao black pod rot, underwent increases in genome sizes and gene numbers by different mechanisms.</title>
        <authorList>
            <person name="Ali S.S."/>
            <person name="Shao J."/>
            <person name="Lary D.J."/>
            <person name="Kronmiller B."/>
            <person name="Shen D."/>
            <person name="Strem M.D."/>
            <person name="Amoako-Attah I."/>
            <person name="Akrofi A.Y."/>
            <person name="Begoude B.A."/>
            <person name="Ten Hoopen G.M."/>
            <person name="Coulibaly K."/>
            <person name="Kebe B.I."/>
            <person name="Melnick R.L."/>
            <person name="Guiltinan M.J."/>
            <person name="Tyler B.M."/>
            <person name="Meinhardt L.W."/>
            <person name="Bailey B.A."/>
        </authorList>
    </citation>
    <scope>NUCLEOTIDE SEQUENCE [LARGE SCALE GENOMIC DNA]</scope>
    <source>
        <strain evidence="4">sbr112.9</strain>
    </source>
</reference>
<gene>
    <name evidence="3" type="ORF">PHPALM_531</name>
</gene>
<dbReference type="Gene3D" id="2.40.50.40">
    <property type="match status" value="1"/>
</dbReference>
<accession>A0A2P4YUM2</accession>
<proteinExistence type="predicted"/>
<keyword evidence="1" id="KW-0175">Coiled coil</keyword>
<dbReference type="PROSITE" id="PS50013">
    <property type="entry name" value="CHROMO_2"/>
    <property type="match status" value="1"/>
</dbReference>
<evidence type="ECO:0000313" key="3">
    <source>
        <dbReference type="EMBL" id="POM81489.1"/>
    </source>
</evidence>
<dbReference type="SUPFAM" id="SSF54160">
    <property type="entry name" value="Chromo domain-like"/>
    <property type="match status" value="1"/>
</dbReference>
<dbReference type="InterPro" id="IPR016197">
    <property type="entry name" value="Chromo-like_dom_sf"/>
</dbReference>
<dbReference type="OrthoDB" id="167591at2759"/>
<evidence type="ECO:0000256" key="1">
    <source>
        <dbReference type="SAM" id="Coils"/>
    </source>
</evidence>
<protein>
    <recommendedName>
        <fullName evidence="2">Chromo domain-containing protein</fullName>
    </recommendedName>
</protein>
<dbReference type="EMBL" id="NCKW01000070">
    <property type="protein sequence ID" value="POM81489.1"/>
    <property type="molecule type" value="Genomic_DNA"/>
</dbReference>
<dbReference type="InterPro" id="IPR000953">
    <property type="entry name" value="Chromo/chromo_shadow_dom"/>
</dbReference>
<organism evidence="3 4">
    <name type="scientific">Phytophthora palmivora</name>
    <dbReference type="NCBI Taxonomy" id="4796"/>
    <lineage>
        <taxon>Eukaryota</taxon>
        <taxon>Sar</taxon>
        <taxon>Stramenopiles</taxon>
        <taxon>Oomycota</taxon>
        <taxon>Peronosporomycetes</taxon>
        <taxon>Peronosporales</taxon>
        <taxon>Peronosporaceae</taxon>
        <taxon>Phytophthora</taxon>
    </lineage>
</organism>
<feature type="coiled-coil region" evidence="1">
    <location>
        <begin position="40"/>
        <end position="67"/>
    </location>
</feature>